<dbReference type="Proteomes" id="UP000177693">
    <property type="component" value="Unassembled WGS sequence"/>
</dbReference>
<protein>
    <recommendedName>
        <fullName evidence="4">PsbP C-terminal domain-containing protein</fullName>
    </recommendedName>
</protein>
<dbReference type="AlphaFoldDB" id="A0A1F6Y2L2"/>
<proteinExistence type="predicted"/>
<dbReference type="EMBL" id="MFVL01000031">
    <property type="protein sequence ID" value="OGJ00631.1"/>
    <property type="molecule type" value="Genomic_DNA"/>
</dbReference>
<organism evidence="2 3">
    <name type="scientific">Candidatus Nomurabacteria bacterium RIFCSPLOWO2_02_FULL_40_67</name>
    <dbReference type="NCBI Taxonomy" id="1801787"/>
    <lineage>
        <taxon>Bacteria</taxon>
        <taxon>Candidatus Nomuraibacteriota</taxon>
    </lineage>
</organism>
<reference evidence="2 3" key="1">
    <citation type="journal article" date="2016" name="Nat. Commun.">
        <title>Thousands of microbial genomes shed light on interconnected biogeochemical processes in an aquifer system.</title>
        <authorList>
            <person name="Anantharaman K."/>
            <person name="Brown C.T."/>
            <person name="Hug L.A."/>
            <person name="Sharon I."/>
            <person name="Castelle C.J."/>
            <person name="Probst A.J."/>
            <person name="Thomas B.C."/>
            <person name="Singh A."/>
            <person name="Wilkins M.J."/>
            <person name="Karaoz U."/>
            <person name="Brodie E.L."/>
            <person name="Williams K.H."/>
            <person name="Hubbard S.S."/>
            <person name="Banfield J.F."/>
        </authorList>
    </citation>
    <scope>NUCLEOTIDE SEQUENCE [LARGE SCALE GENOMIC DNA]</scope>
</reference>
<keyword evidence="1" id="KW-1133">Transmembrane helix</keyword>
<evidence type="ECO:0000256" key="1">
    <source>
        <dbReference type="SAM" id="Phobius"/>
    </source>
</evidence>
<evidence type="ECO:0008006" key="4">
    <source>
        <dbReference type="Google" id="ProtNLM"/>
    </source>
</evidence>
<evidence type="ECO:0000313" key="3">
    <source>
        <dbReference type="Proteomes" id="UP000177693"/>
    </source>
</evidence>
<feature type="transmembrane region" description="Helical" evidence="1">
    <location>
        <begin position="7"/>
        <end position="28"/>
    </location>
</feature>
<evidence type="ECO:0000313" key="2">
    <source>
        <dbReference type="EMBL" id="OGJ00631.1"/>
    </source>
</evidence>
<keyword evidence="1" id="KW-0472">Membrane</keyword>
<accession>A0A1F6Y2L2</accession>
<sequence>MKYNKGFANIILVVVIVAIVAVGGYFVLNRKTQELNINQTSNTTATIPKDWTTYTHSTGLYSLSYPSVWDIEAGSTKTSLLVRIDGANGQKLLTTNVIDVRIDLDNQQLNFIQTSAKAQNTSMVQKKWKSVGGYQIDEITFTPKTYYILPPMYLMKLGKNNNGSEISLIIGVSMLQYQWTQYQSTVEGIIDSLSINKDKIKTLIPTSVQPNTYPQDDNRNKFNENTSPLTTEEMQTRDRNAKIVTDMAQLQTTAELIFSSNNGYATFCSNGLMNINAKPLTDLPALVQDIVTAQQVSSQSQAGITCISNQNKYVLRIIFTKSIAGYPQSFCIDSLGHMGDDRKFKLDSTTVSCQKIES</sequence>
<keyword evidence="1" id="KW-0812">Transmembrane</keyword>
<gene>
    <name evidence="2" type="ORF">A3I23_03985</name>
</gene>
<name>A0A1F6Y2L2_9BACT</name>
<comment type="caution">
    <text evidence="2">The sequence shown here is derived from an EMBL/GenBank/DDBJ whole genome shotgun (WGS) entry which is preliminary data.</text>
</comment>